<dbReference type="AlphaFoldDB" id="A0A3M9LJD6"/>
<organism evidence="3 4">
    <name type="scientific">Methanohalophilus euhalobius</name>
    <dbReference type="NCBI Taxonomy" id="51203"/>
    <lineage>
        <taxon>Archaea</taxon>
        <taxon>Methanobacteriati</taxon>
        <taxon>Methanobacteriota</taxon>
        <taxon>Stenosarchaea group</taxon>
        <taxon>Methanomicrobia</taxon>
        <taxon>Methanosarcinales</taxon>
        <taxon>Methanosarcinaceae</taxon>
        <taxon>Methanohalophilus</taxon>
    </lineage>
</organism>
<accession>A0A3M9LJD6</accession>
<keyword evidence="1" id="KW-1133">Transmembrane helix</keyword>
<reference evidence="3 4" key="1">
    <citation type="submission" date="2018-10" db="EMBL/GenBank/DDBJ databases">
        <title>Cultivation of a novel Methanohalophilus strain from Kebrit Deep of the Red Sea and a genomic comparison of members of the genus Methanohalophilus.</title>
        <authorList>
            <person name="Guan Y."/>
            <person name="Ngugi D.K."/>
            <person name="Stingl U."/>
        </authorList>
    </citation>
    <scope>NUCLEOTIDE SEQUENCE [LARGE SCALE GENOMIC DNA]</scope>
    <source>
        <strain evidence="3 4">DSM 10369</strain>
    </source>
</reference>
<feature type="domain" description="Flavinylation-associated cytochrome" evidence="2">
    <location>
        <begin position="9"/>
        <end position="74"/>
    </location>
</feature>
<evidence type="ECO:0000259" key="2">
    <source>
        <dbReference type="Pfam" id="PF14358"/>
    </source>
</evidence>
<sequence length="93" mass="10690">MNRSKLNFIVDLAILFLFLVVAFTGFYMYIFIPSGVPQGRNQIYLGLTKATWTMINRVSIILTIAVLVHTLLHYKWLSCMTSNLLTNSKECEK</sequence>
<feature type="transmembrane region" description="Helical" evidence="1">
    <location>
        <begin position="52"/>
        <end position="72"/>
    </location>
</feature>
<feature type="transmembrane region" description="Helical" evidence="1">
    <location>
        <begin position="12"/>
        <end position="32"/>
    </location>
</feature>
<protein>
    <submittedName>
        <fullName evidence="3">DUF4405 domain-containing protein</fullName>
    </submittedName>
</protein>
<comment type="caution">
    <text evidence="3">The sequence shown here is derived from an EMBL/GenBank/DDBJ whole genome shotgun (WGS) entry which is preliminary data.</text>
</comment>
<proteinExistence type="predicted"/>
<evidence type="ECO:0000313" key="4">
    <source>
        <dbReference type="Proteomes" id="UP000273978"/>
    </source>
</evidence>
<evidence type="ECO:0000256" key="1">
    <source>
        <dbReference type="SAM" id="Phobius"/>
    </source>
</evidence>
<keyword evidence="1" id="KW-0812">Transmembrane</keyword>
<evidence type="ECO:0000313" key="3">
    <source>
        <dbReference type="EMBL" id="RNI12583.1"/>
    </source>
</evidence>
<dbReference type="Pfam" id="PF14358">
    <property type="entry name" value="DUF4405"/>
    <property type="match status" value="1"/>
</dbReference>
<dbReference type="Proteomes" id="UP000273978">
    <property type="component" value="Unassembled WGS sequence"/>
</dbReference>
<gene>
    <name evidence="3" type="ORF">EDD83_00140</name>
</gene>
<dbReference type="InterPro" id="IPR025517">
    <property type="entry name" value="DUF4405"/>
</dbReference>
<keyword evidence="1" id="KW-0472">Membrane</keyword>
<dbReference type="EMBL" id="RJJF01000001">
    <property type="protein sequence ID" value="RNI12583.1"/>
    <property type="molecule type" value="Genomic_DNA"/>
</dbReference>
<name>A0A3M9LJD6_9EURY</name>